<dbReference type="EMBL" id="JAMQGP010000002">
    <property type="protein sequence ID" value="MCM2679046.1"/>
    <property type="molecule type" value="Genomic_DNA"/>
</dbReference>
<keyword evidence="10" id="KW-1185">Reference proteome</keyword>
<comment type="caution">
    <text evidence="9">The sequence shown here is derived from an EMBL/GenBank/DDBJ whole genome shotgun (WGS) entry which is preliminary data.</text>
</comment>
<dbReference type="InterPro" id="IPR011013">
    <property type="entry name" value="Gal_mutarotase_sf_dom"/>
</dbReference>
<dbReference type="AlphaFoldDB" id="A0AA42B6Z6"/>
<feature type="binding site" evidence="7">
    <location>
        <position position="240"/>
    </location>
    <ligand>
        <name>beta-D-galactose</name>
        <dbReference type="ChEBI" id="CHEBI:27667"/>
    </ligand>
</feature>
<dbReference type="SUPFAM" id="SSF74650">
    <property type="entry name" value="Galactose mutarotase-like"/>
    <property type="match status" value="1"/>
</dbReference>
<dbReference type="Pfam" id="PF01263">
    <property type="entry name" value="Aldose_epim"/>
    <property type="match status" value="1"/>
</dbReference>
<accession>A0AA42B6Z6</accession>
<dbReference type="CDD" id="cd09019">
    <property type="entry name" value="galactose_mutarotase_like"/>
    <property type="match status" value="1"/>
</dbReference>
<feature type="active site" description="Proton donor" evidence="6">
    <location>
        <position position="171"/>
    </location>
</feature>
<feature type="binding site" evidence="8">
    <location>
        <begin position="171"/>
        <end position="173"/>
    </location>
    <ligand>
        <name>beta-D-galactose</name>
        <dbReference type="ChEBI" id="CHEBI:27667"/>
    </ligand>
</feature>
<dbReference type="GO" id="GO:0004034">
    <property type="term" value="F:aldose 1-epimerase activity"/>
    <property type="evidence" value="ECO:0007669"/>
    <property type="project" value="UniProtKB-EC"/>
</dbReference>
<evidence type="ECO:0000256" key="3">
    <source>
        <dbReference type="ARBA" id="ARBA00023235"/>
    </source>
</evidence>
<sequence>MPHMSDAPSSNSSFYCLKNKAGVEVELIPLGARVGAIRFPIDGQLTNLALSYDNISDYEKDPFFIGTTAGRFANRICEGRFEIDGEEFQLPLNDGHNSLHGGPGGFHTKVWQVEQRSATELTFLLQSPDGDQGYPGTLNVQVKYSLSEDSKIEIEFSATTNQPTIINLCNHAYFNLGATNIKQLELMMSANQYLPIYSDGIPEGLHNSVVGTSLDFMKAKSLAGVFDHLDDVVKARSGFDHALILCRPQLDHLSAQLKNPENGMHLDLYTDQPSLQIYSGQYLDTPFQPFGGICLEAQGCPDAPNKPYFPSALLRPGQGYKRTVVYHFYQK</sequence>
<comment type="similarity">
    <text evidence="2 5">Belongs to the aldose epimerase family.</text>
</comment>
<gene>
    <name evidence="9" type="ORF">NAF29_05055</name>
</gene>
<dbReference type="GO" id="GO:0006006">
    <property type="term" value="P:glucose metabolic process"/>
    <property type="evidence" value="ECO:0007669"/>
    <property type="project" value="TreeGrafter"/>
</dbReference>
<evidence type="ECO:0000256" key="8">
    <source>
        <dbReference type="PIRSR" id="PIRSR005096-3"/>
    </source>
</evidence>
<dbReference type="Gene3D" id="2.70.98.10">
    <property type="match status" value="1"/>
</dbReference>
<dbReference type="InterPro" id="IPR014718">
    <property type="entry name" value="GH-type_carb-bd"/>
</dbReference>
<dbReference type="EC" id="5.1.3.3" evidence="5"/>
<evidence type="ECO:0000256" key="5">
    <source>
        <dbReference type="PIRNR" id="PIRNR005096"/>
    </source>
</evidence>
<dbReference type="InterPro" id="IPR015443">
    <property type="entry name" value="Aldose_1-epimerase"/>
</dbReference>
<protein>
    <recommendedName>
        <fullName evidence="5">Aldose 1-epimerase</fullName>
        <ecNumber evidence="5">5.1.3.3</ecNumber>
    </recommendedName>
</protein>
<feature type="active site" description="Proton acceptor" evidence="6">
    <location>
        <position position="296"/>
    </location>
</feature>
<evidence type="ECO:0000256" key="6">
    <source>
        <dbReference type="PIRSR" id="PIRSR005096-1"/>
    </source>
</evidence>
<dbReference type="PIRSF" id="PIRSF005096">
    <property type="entry name" value="GALM"/>
    <property type="match status" value="1"/>
</dbReference>
<proteinExistence type="inferred from homology"/>
<evidence type="ECO:0000313" key="9">
    <source>
        <dbReference type="EMBL" id="MCM2679046.1"/>
    </source>
</evidence>
<evidence type="ECO:0000256" key="2">
    <source>
        <dbReference type="ARBA" id="ARBA00006206"/>
    </source>
</evidence>
<dbReference type="InterPro" id="IPR047215">
    <property type="entry name" value="Galactose_mutarotase-like"/>
</dbReference>
<evidence type="ECO:0000256" key="7">
    <source>
        <dbReference type="PIRSR" id="PIRSR005096-2"/>
    </source>
</evidence>
<dbReference type="PANTHER" id="PTHR10091">
    <property type="entry name" value="ALDOSE-1-EPIMERASE"/>
    <property type="match status" value="1"/>
</dbReference>
<name>A0AA42B6Z6_9GAMM</name>
<dbReference type="GO" id="GO:0030246">
    <property type="term" value="F:carbohydrate binding"/>
    <property type="evidence" value="ECO:0007669"/>
    <property type="project" value="InterPro"/>
</dbReference>
<dbReference type="GO" id="GO:0005737">
    <property type="term" value="C:cytoplasm"/>
    <property type="evidence" value="ECO:0007669"/>
    <property type="project" value="TreeGrafter"/>
</dbReference>
<dbReference type="RefSeq" id="WP_251260414.1">
    <property type="nucleotide sequence ID" value="NZ_JAMQGP010000002.1"/>
</dbReference>
<dbReference type="PANTHER" id="PTHR10091:SF0">
    <property type="entry name" value="GALACTOSE MUTAROTASE"/>
    <property type="match status" value="1"/>
</dbReference>
<dbReference type="GO" id="GO:0033499">
    <property type="term" value="P:galactose catabolic process via UDP-galactose, Leloir pathway"/>
    <property type="evidence" value="ECO:0007669"/>
    <property type="project" value="TreeGrafter"/>
</dbReference>
<comment type="catalytic activity">
    <reaction evidence="5">
        <text>alpha-D-glucose = beta-D-glucose</text>
        <dbReference type="Rhea" id="RHEA:10264"/>
        <dbReference type="ChEBI" id="CHEBI:15903"/>
        <dbReference type="ChEBI" id="CHEBI:17925"/>
        <dbReference type="EC" id="5.1.3.3"/>
    </reaction>
</comment>
<keyword evidence="4 5" id="KW-0119">Carbohydrate metabolism</keyword>
<feature type="binding site" evidence="8">
    <location>
        <begin position="74"/>
        <end position="75"/>
    </location>
    <ligand>
        <name>beta-D-galactose</name>
        <dbReference type="ChEBI" id="CHEBI:27667"/>
    </ligand>
</feature>
<evidence type="ECO:0000313" key="10">
    <source>
        <dbReference type="Proteomes" id="UP001165393"/>
    </source>
</evidence>
<dbReference type="Proteomes" id="UP001165393">
    <property type="component" value="Unassembled WGS sequence"/>
</dbReference>
<keyword evidence="3 5" id="KW-0413">Isomerase</keyword>
<evidence type="ECO:0000256" key="4">
    <source>
        <dbReference type="ARBA" id="ARBA00023277"/>
    </source>
</evidence>
<organism evidence="9 10">
    <name type="scientific">Echinimonas agarilytica</name>
    <dbReference type="NCBI Taxonomy" id="1215918"/>
    <lineage>
        <taxon>Bacteria</taxon>
        <taxon>Pseudomonadati</taxon>
        <taxon>Pseudomonadota</taxon>
        <taxon>Gammaproteobacteria</taxon>
        <taxon>Alteromonadales</taxon>
        <taxon>Echinimonadaceae</taxon>
        <taxon>Echinimonas</taxon>
    </lineage>
</organism>
<comment type="pathway">
    <text evidence="1 5">Carbohydrate metabolism; hexose metabolism.</text>
</comment>
<evidence type="ECO:0000256" key="1">
    <source>
        <dbReference type="ARBA" id="ARBA00005028"/>
    </source>
</evidence>
<dbReference type="InterPro" id="IPR008183">
    <property type="entry name" value="Aldose_1/G6P_1-epimerase"/>
</dbReference>
<dbReference type="NCBIfam" id="NF008277">
    <property type="entry name" value="PRK11055.1"/>
    <property type="match status" value="1"/>
</dbReference>
<reference evidence="9 10" key="1">
    <citation type="journal article" date="2013" name="Antonie Van Leeuwenhoek">
        <title>Echinimonas agarilytica gen. nov., sp. nov., a new gammaproteobacterium isolated from the sea urchin Strongylocentrotus intermedius.</title>
        <authorList>
            <person name="Nedashkovskaya O.I."/>
            <person name="Stenkova A.M."/>
            <person name="Zhukova N.V."/>
            <person name="Van Trappen S."/>
            <person name="Lee J.S."/>
            <person name="Kim S.B."/>
        </authorList>
    </citation>
    <scope>NUCLEOTIDE SEQUENCE [LARGE SCALE GENOMIC DNA]</scope>
    <source>
        <strain evidence="9 10">KMM 6351</strain>
    </source>
</reference>